<comment type="caution">
    <text evidence="1">The sequence shown here is derived from an EMBL/GenBank/DDBJ whole genome shotgun (WGS) entry which is preliminary data.</text>
</comment>
<dbReference type="AlphaFoldDB" id="A0A399SM45"/>
<protein>
    <submittedName>
        <fullName evidence="1">Peptidase S1</fullName>
    </submittedName>
</protein>
<proteinExistence type="predicted"/>
<organism evidence="1 2">
    <name type="scientific">Maribellus luteus</name>
    <dbReference type="NCBI Taxonomy" id="2305463"/>
    <lineage>
        <taxon>Bacteria</taxon>
        <taxon>Pseudomonadati</taxon>
        <taxon>Bacteroidota</taxon>
        <taxon>Bacteroidia</taxon>
        <taxon>Marinilabiliales</taxon>
        <taxon>Prolixibacteraceae</taxon>
        <taxon>Maribellus</taxon>
    </lineage>
</organism>
<feature type="non-terminal residue" evidence="1">
    <location>
        <position position="181"/>
    </location>
</feature>
<dbReference type="EMBL" id="QWGR01000229">
    <property type="protein sequence ID" value="RIJ43801.1"/>
    <property type="molecule type" value="Genomic_DNA"/>
</dbReference>
<feature type="non-terminal residue" evidence="1">
    <location>
        <position position="1"/>
    </location>
</feature>
<gene>
    <name evidence="1" type="ORF">D1614_24790</name>
</gene>
<evidence type="ECO:0000313" key="1">
    <source>
        <dbReference type="EMBL" id="RIJ43801.1"/>
    </source>
</evidence>
<reference evidence="1 2" key="1">
    <citation type="submission" date="2018-08" db="EMBL/GenBank/DDBJ databases">
        <title>Pallidiluteibacterium maritimus gen. nov., sp. nov., isolated from coastal sediment.</title>
        <authorList>
            <person name="Zhou L.Y."/>
        </authorList>
    </citation>
    <scope>NUCLEOTIDE SEQUENCE [LARGE SCALE GENOMIC DNA]</scope>
    <source>
        <strain evidence="1 2">XSD2</strain>
    </source>
</reference>
<evidence type="ECO:0000313" key="2">
    <source>
        <dbReference type="Proteomes" id="UP000265926"/>
    </source>
</evidence>
<sequence length="181" mass="19629">GRVTGIHTGIAASVNPNSGGNDPTMTAVSGVYTAMWNTYLNDDLKFTSNSAFTDLNDQAFRHWDFRHTDPTGAQKGLDANGNVALYTAGDLAATMSLNVDLKVFSANGYYDFVTPFYQTMLDLKAMPLLDADVRKNLSAGFYPSGHMVYLDGGSRTALKADLARLYDAATTDHQAVARIRM</sequence>
<dbReference type="InterPro" id="IPR029058">
    <property type="entry name" value="AB_hydrolase_fold"/>
</dbReference>
<dbReference type="Proteomes" id="UP000265926">
    <property type="component" value="Unassembled WGS sequence"/>
</dbReference>
<accession>A0A399SM45</accession>
<name>A0A399SM45_9BACT</name>
<dbReference type="SUPFAM" id="SSF53474">
    <property type="entry name" value="alpha/beta-Hydrolases"/>
    <property type="match status" value="1"/>
</dbReference>
<keyword evidence="2" id="KW-1185">Reference proteome</keyword>